<reference evidence="2" key="1">
    <citation type="submission" date="2009-11" db="EMBL/GenBank/DDBJ databases">
        <authorList>
            <consortium name="The Broad Institute Genome Sequencing Platform"/>
            <person name="Ward D."/>
            <person name="Feldgarden M."/>
            <person name="Earl A."/>
            <person name="Young S.K."/>
            <person name="Zeng Q."/>
            <person name="Koehrsen M."/>
            <person name="Alvarado L."/>
            <person name="Berlin A."/>
            <person name="Bochicchio J."/>
            <person name="Borenstein D."/>
            <person name="Chapman S.B."/>
            <person name="Chen Z."/>
            <person name="Engels R."/>
            <person name="Freedman E."/>
            <person name="Gellesch M."/>
            <person name="Goldberg J."/>
            <person name="Griggs A."/>
            <person name="Gujja S."/>
            <person name="Heilman E."/>
            <person name="Heiman D."/>
            <person name="Hepburn T."/>
            <person name="Howarth C."/>
            <person name="Jen D."/>
            <person name="Larson L."/>
            <person name="Lewis B."/>
            <person name="Mehta T."/>
            <person name="Park D."/>
            <person name="Pearson M."/>
            <person name="Roberts A."/>
            <person name="Saif S."/>
            <person name="Shea T."/>
            <person name="Shenoy N."/>
            <person name="Sisk P."/>
            <person name="Stolte C."/>
            <person name="Sykes S."/>
            <person name="Thomson T."/>
            <person name="Walk T."/>
            <person name="White J."/>
            <person name="Yandava C."/>
            <person name="Izard J."/>
            <person name="Baranova O.V."/>
            <person name="Blanton J.M."/>
            <person name="Tanner A.C."/>
            <person name="Dewhirst F.E."/>
            <person name="Haas B."/>
            <person name="Nusbaum C."/>
            <person name="Birren B."/>
        </authorList>
    </citation>
    <scope>NUCLEOTIDE SEQUENCE [LARGE SCALE GENOMIC DNA]</scope>
    <source>
        <strain evidence="2">1-1 BBBD Race 1</strain>
    </source>
</reference>
<evidence type="ECO:0000313" key="3">
    <source>
        <dbReference type="EnsemblFungi" id="PTTG_27472-t43_1-p1"/>
    </source>
</evidence>
<proteinExistence type="predicted"/>
<reference evidence="3" key="4">
    <citation type="submission" date="2025-05" db="UniProtKB">
        <authorList>
            <consortium name="EnsemblFungi"/>
        </authorList>
    </citation>
    <scope>IDENTIFICATION</scope>
    <source>
        <strain evidence="3">isolate 1-1 / race 1 (BBBD)</strain>
    </source>
</reference>
<feature type="compositionally biased region" description="Low complexity" evidence="1">
    <location>
        <begin position="151"/>
        <end position="165"/>
    </location>
</feature>
<dbReference type="EMBL" id="ADAS02000057">
    <property type="protein sequence ID" value="OAV92898.1"/>
    <property type="molecule type" value="Genomic_DNA"/>
</dbReference>
<reference evidence="3 4" key="3">
    <citation type="journal article" date="2017" name="G3 (Bethesda)">
        <title>Comparative analysis highlights variable genome content of wheat rusts and divergence of the mating loci.</title>
        <authorList>
            <person name="Cuomo C.A."/>
            <person name="Bakkeren G."/>
            <person name="Khalil H.B."/>
            <person name="Panwar V."/>
            <person name="Joly D."/>
            <person name="Linning R."/>
            <person name="Sakthikumar S."/>
            <person name="Song X."/>
            <person name="Adiconis X."/>
            <person name="Fan L."/>
            <person name="Goldberg J.M."/>
            <person name="Levin J.Z."/>
            <person name="Young S."/>
            <person name="Zeng Q."/>
            <person name="Anikster Y."/>
            <person name="Bruce M."/>
            <person name="Wang M."/>
            <person name="Yin C."/>
            <person name="McCallum B."/>
            <person name="Szabo L.J."/>
            <person name="Hulbert S."/>
            <person name="Chen X."/>
            <person name="Fellers J.P."/>
        </authorList>
    </citation>
    <scope>NUCLEOTIDE SEQUENCE</scope>
    <source>
        <strain evidence="4">Isolate 1-1 / race 1 (BBBD)</strain>
        <strain evidence="3">isolate 1-1 / race 1 (BBBD)</strain>
    </source>
</reference>
<dbReference type="AlphaFoldDB" id="A0A180GKB7"/>
<organism evidence="2">
    <name type="scientific">Puccinia triticina (isolate 1-1 / race 1 (BBBD))</name>
    <name type="common">Brown leaf rust fungus</name>
    <dbReference type="NCBI Taxonomy" id="630390"/>
    <lineage>
        <taxon>Eukaryota</taxon>
        <taxon>Fungi</taxon>
        <taxon>Dikarya</taxon>
        <taxon>Basidiomycota</taxon>
        <taxon>Pucciniomycotina</taxon>
        <taxon>Pucciniomycetes</taxon>
        <taxon>Pucciniales</taxon>
        <taxon>Pucciniaceae</taxon>
        <taxon>Puccinia</taxon>
    </lineage>
</organism>
<feature type="compositionally biased region" description="Basic and acidic residues" evidence="1">
    <location>
        <begin position="52"/>
        <end position="62"/>
    </location>
</feature>
<dbReference type="VEuPathDB" id="FungiDB:PTTG_27472"/>
<feature type="region of interest" description="Disordered" evidence="1">
    <location>
        <begin position="140"/>
        <end position="165"/>
    </location>
</feature>
<evidence type="ECO:0000313" key="2">
    <source>
        <dbReference type="EMBL" id="OAV92898.1"/>
    </source>
</evidence>
<sequence length="165" mass="18195">MFASLNAVLRKLQTCPAKLPAGRASATFLNSFHPRLSDKLHRWDLDQRARLAIDRHRGDPDHPQQPPRKLARPDPDQSPAAKRDATTLTVSATERHQLKHASGNLADCIADQTRTTLLNRITGSIEHQGQDQVIQITGPCMEPALSDSTELASQDSAQQLSQKNP</sequence>
<feature type="region of interest" description="Disordered" evidence="1">
    <location>
        <begin position="52"/>
        <end position="88"/>
    </location>
</feature>
<dbReference type="EnsemblFungi" id="PTTG_27472-t43_1">
    <property type="protein sequence ID" value="PTTG_27472-t43_1-p1"/>
    <property type="gene ID" value="PTTG_27472"/>
</dbReference>
<name>A0A180GKB7_PUCT1</name>
<dbReference type="Proteomes" id="UP000005240">
    <property type="component" value="Unassembled WGS sequence"/>
</dbReference>
<gene>
    <name evidence="2" type="ORF">PTTG_27472</name>
</gene>
<keyword evidence="4" id="KW-1185">Reference proteome</keyword>
<feature type="compositionally biased region" description="Basic and acidic residues" evidence="1">
    <location>
        <begin position="71"/>
        <end position="85"/>
    </location>
</feature>
<evidence type="ECO:0000256" key="1">
    <source>
        <dbReference type="SAM" id="MobiDB-lite"/>
    </source>
</evidence>
<evidence type="ECO:0000313" key="4">
    <source>
        <dbReference type="Proteomes" id="UP000005240"/>
    </source>
</evidence>
<accession>A0A180GKB7</accession>
<protein>
    <submittedName>
        <fullName evidence="2 3">Uncharacterized protein</fullName>
    </submittedName>
</protein>
<reference evidence="2" key="2">
    <citation type="submission" date="2016-05" db="EMBL/GenBank/DDBJ databases">
        <title>Comparative analysis highlights variable genome content of wheat rusts and divergence of the mating loci.</title>
        <authorList>
            <person name="Cuomo C.A."/>
            <person name="Bakkeren G."/>
            <person name="Szabo L."/>
            <person name="Khalil H."/>
            <person name="Joly D."/>
            <person name="Goldberg J."/>
            <person name="Young S."/>
            <person name="Zeng Q."/>
            <person name="Fellers J."/>
        </authorList>
    </citation>
    <scope>NUCLEOTIDE SEQUENCE [LARGE SCALE GENOMIC DNA]</scope>
    <source>
        <strain evidence="2">1-1 BBBD Race 1</strain>
    </source>
</reference>